<dbReference type="InterPro" id="IPR003819">
    <property type="entry name" value="TauD/TfdA-like"/>
</dbReference>
<dbReference type="Gene3D" id="3.60.130.10">
    <property type="entry name" value="Clavaminate synthase-like"/>
    <property type="match status" value="1"/>
</dbReference>
<evidence type="ECO:0000256" key="4">
    <source>
        <dbReference type="ARBA" id="ARBA00022964"/>
    </source>
</evidence>
<dbReference type="PANTHER" id="PTHR30468">
    <property type="entry name" value="ALPHA-KETOGLUTARATE-DEPENDENT SULFONATE DIOXYGENASE"/>
    <property type="match status" value="1"/>
</dbReference>
<dbReference type="InterPro" id="IPR051323">
    <property type="entry name" value="AtsK-like"/>
</dbReference>
<evidence type="ECO:0000259" key="7">
    <source>
        <dbReference type="Pfam" id="PF02668"/>
    </source>
</evidence>
<name>A0ABZ2CRJ4_9BACI</name>
<gene>
    <name evidence="8" type="ORF">R4Z09_12380</name>
</gene>
<accession>A0ABZ2CRJ4</accession>
<keyword evidence="9" id="KW-1185">Reference proteome</keyword>
<dbReference type="EMBL" id="CP137640">
    <property type="protein sequence ID" value="WVX83719.1"/>
    <property type="molecule type" value="Genomic_DNA"/>
</dbReference>
<proteinExistence type="inferred from homology"/>
<evidence type="ECO:0000313" key="9">
    <source>
        <dbReference type="Proteomes" id="UP001357223"/>
    </source>
</evidence>
<evidence type="ECO:0000313" key="8">
    <source>
        <dbReference type="EMBL" id="WVX83719.1"/>
    </source>
</evidence>
<dbReference type="SUPFAM" id="SSF51197">
    <property type="entry name" value="Clavaminate synthase-like"/>
    <property type="match status" value="1"/>
</dbReference>
<reference evidence="8 9" key="1">
    <citation type="submission" date="2023-10" db="EMBL/GenBank/DDBJ databases">
        <title>Niallia locisalis sp.nov. isolated from a salt pond sample.</title>
        <authorList>
            <person name="Li X.-J."/>
            <person name="Dong L."/>
        </authorList>
    </citation>
    <scope>NUCLEOTIDE SEQUENCE [LARGE SCALE GENOMIC DNA]</scope>
    <source>
        <strain evidence="8 9">DSM 29761</strain>
    </source>
</reference>
<evidence type="ECO:0000256" key="5">
    <source>
        <dbReference type="ARBA" id="ARBA00023002"/>
    </source>
</evidence>
<comment type="similarity">
    <text evidence="2">Belongs to the TfdA dioxygenase family.</text>
</comment>
<evidence type="ECO:0000256" key="1">
    <source>
        <dbReference type="ARBA" id="ARBA00001954"/>
    </source>
</evidence>
<dbReference type="PANTHER" id="PTHR30468:SF5">
    <property type="entry name" value="ALPHA-KETOGLUTARATE-DEPENDENT SULFATE ESTER DIOXYGENASE"/>
    <property type="match status" value="1"/>
</dbReference>
<feature type="domain" description="TauD/TfdA-like" evidence="7">
    <location>
        <begin position="13"/>
        <end position="284"/>
    </location>
</feature>
<dbReference type="Pfam" id="PF02668">
    <property type="entry name" value="TauD"/>
    <property type="match status" value="1"/>
</dbReference>
<organism evidence="8 9">
    <name type="scientific">Niallia oryzisoli</name>
    <dbReference type="NCBI Taxonomy" id="1737571"/>
    <lineage>
        <taxon>Bacteria</taxon>
        <taxon>Bacillati</taxon>
        <taxon>Bacillota</taxon>
        <taxon>Bacilli</taxon>
        <taxon>Bacillales</taxon>
        <taxon>Bacillaceae</taxon>
        <taxon>Niallia</taxon>
    </lineage>
</organism>
<protein>
    <submittedName>
        <fullName evidence="8">TauD/TfdA family dioxygenase</fullName>
    </submittedName>
</protein>
<sequence>MSLTQTKQLIVVPIAGRIGAEIQGVQLSGDLDQTVLQKIKEALNEYKVLFFKGQNHLDDASQEKFSKLFGELYAHPTVPPRANYIYELDSEKGREKQKEQAKGVREGDWHTDVTWVPEVPKYSLLRGVTIPKFGGDTVWANTNTAYEDLPDGLRSLADELWAIHSNEFDYSQLLNKRRANDDGGKKERTVFESTVYRTKHPVVHVHPETGKKHLLLGGFVGKFEGYTKKESEKLFSLLHSYMIKLENTVRWKWTEGDLVIWDNLATQHVAIQDYDAHRIVRRVTAGKHVPVNQNNKSGALLYKD</sequence>
<keyword evidence="6" id="KW-0408">Iron</keyword>
<evidence type="ECO:0000256" key="3">
    <source>
        <dbReference type="ARBA" id="ARBA00022723"/>
    </source>
</evidence>
<evidence type="ECO:0000256" key="2">
    <source>
        <dbReference type="ARBA" id="ARBA00005896"/>
    </source>
</evidence>
<dbReference type="RefSeq" id="WP_338452594.1">
    <property type="nucleotide sequence ID" value="NZ_CP137640.1"/>
</dbReference>
<dbReference type="GO" id="GO:0051213">
    <property type="term" value="F:dioxygenase activity"/>
    <property type="evidence" value="ECO:0007669"/>
    <property type="project" value="UniProtKB-KW"/>
</dbReference>
<dbReference type="InterPro" id="IPR042098">
    <property type="entry name" value="TauD-like_sf"/>
</dbReference>
<comment type="cofactor">
    <cofactor evidence="1">
        <name>Fe(2+)</name>
        <dbReference type="ChEBI" id="CHEBI:29033"/>
    </cofactor>
</comment>
<dbReference type="Proteomes" id="UP001357223">
    <property type="component" value="Chromosome"/>
</dbReference>
<keyword evidence="5" id="KW-0560">Oxidoreductase</keyword>
<keyword evidence="4 8" id="KW-0223">Dioxygenase</keyword>
<keyword evidence="3" id="KW-0479">Metal-binding</keyword>
<evidence type="ECO:0000256" key="6">
    <source>
        <dbReference type="ARBA" id="ARBA00023004"/>
    </source>
</evidence>